<evidence type="ECO:0000256" key="1">
    <source>
        <dbReference type="SAM" id="MobiDB-lite"/>
    </source>
</evidence>
<feature type="region of interest" description="Disordered" evidence="1">
    <location>
        <begin position="68"/>
        <end position="96"/>
    </location>
</feature>
<accession>A0ABQ9XSZ0</accession>
<organism evidence="2 3">
    <name type="scientific">Blattamonas nauphoetae</name>
    <dbReference type="NCBI Taxonomy" id="2049346"/>
    <lineage>
        <taxon>Eukaryota</taxon>
        <taxon>Metamonada</taxon>
        <taxon>Preaxostyla</taxon>
        <taxon>Oxymonadida</taxon>
        <taxon>Blattamonas</taxon>
    </lineage>
</organism>
<sequence length="96" mass="10906">MRLGCRSFAIPLSWSPQSMYWDQQLEITMLLRLRAMWTEIGRHPLLAHEKGTNEGRVCVNHANSCERERGDVEADDELSSNASIDELEKSADGTED</sequence>
<gene>
    <name evidence="2" type="ORF">BLNAU_10493</name>
</gene>
<feature type="compositionally biased region" description="Basic and acidic residues" evidence="1">
    <location>
        <begin position="86"/>
        <end position="96"/>
    </location>
</feature>
<reference evidence="2 3" key="1">
    <citation type="journal article" date="2022" name="bioRxiv">
        <title>Genomics of Preaxostyla Flagellates Illuminates Evolutionary Transitions and the Path Towards Mitochondrial Loss.</title>
        <authorList>
            <person name="Novak L.V.F."/>
            <person name="Treitli S.C."/>
            <person name="Pyrih J."/>
            <person name="Halakuc P."/>
            <person name="Pipaliya S.V."/>
            <person name="Vacek V."/>
            <person name="Brzon O."/>
            <person name="Soukal P."/>
            <person name="Eme L."/>
            <person name="Dacks J.B."/>
            <person name="Karnkowska A."/>
            <person name="Elias M."/>
            <person name="Hampl V."/>
        </authorList>
    </citation>
    <scope>NUCLEOTIDE SEQUENCE [LARGE SCALE GENOMIC DNA]</scope>
    <source>
        <strain evidence="2">NAU3</strain>
        <tissue evidence="2">Gut</tissue>
    </source>
</reference>
<comment type="caution">
    <text evidence="2">The sequence shown here is derived from an EMBL/GenBank/DDBJ whole genome shotgun (WGS) entry which is preliminary data.</text>
</comment>
<evidence type="ECO:0000313" key="2">
    <source>
        <dbReference type="EMBL" id="KAK2954642.1"/>
    </source>
</evidence>
<dbReference type="EMBL" id="JARBJD010000076">
    <property type="protein sequence ID" value="KAK2954642.1"/>
    <property type="molecule type" value="Genomic_DNA"/>
</dbReference>
<dbReference type="Proteomes" id="UP001281761">
    <property type="component" value="Unassembled WGS sequence"/>
</dbReference>
<name>A0ABQ9XSZ0_9EUKA</name>
<protein>
    <submittedName>
        <fullName evidence="2">Uncharacterized protein</fullName>
    </submittedName>
</protein>
<evidence type="ECO:0000313" key="3">
    <source>
        <dbReference type="Proteomes" id="UP001281761"/>
    </source>
</evidence>
<keyword evidence="3" id="KW-1185">Reference proteome</keyword>
<proteinExistence type="predicted"/>